<gene>
    <name evidence="2" type="ORF">FHR33_000448</name>
</gene>
<dbReference type="RefSeq" id="WP_183642722.1">
    <property type="nucleotide sequence ID" value="NZ_BAAAXX010000016.1"/>
</dbReference>
<dbReference type="GeneID" id="95387083"/>
<dbReference type="AlphaFoldDB" id="A0A7W5V112"/>
<feature type="compositionally biased region" description="Pro residues" evidence="1">
    <location>
        <begin position="296"/>
        <end position="307"/>
    </location>
</feature>
<evidence type="ECO:0000313" key="3">
    <source>
        <dbReference type="Proteomes" id="UP000579945"/>
    </source>
</evidence>
<name>A0A7W5V112_9ACTN</name>
<evidence type="ECO:0000313" key="2">
    <source>
        <dbReference type="EMBL" id="MBB3724588.1"/>
    </source>
</evidence>
<organism evidence="2 3">
    <name type="scientific">Nonomuraea dietziae</name>
    <dbReference type="NCBI Taxonomy" id="65515"/>
    <lineage>
        <taxon>Bacteria</taxon>
        <taxon>Bacillati</taxon>
        <taxon>Actinomycetota</taxon>
        <taxon>Actinomycetes</taxon>
        <taxon>Streptosporangiales</taxon>
        <taxon>Streptosporangiaceae</taxon>
        <taxon>Nonomuraea</taxon>
    </lineage>
</organism>
<keyword evidence="3" id="KW-1185">Reference proteome</keyword>
<feature type="region of interest" description="Disordered" evidence="1">
    <location>
        <begin position="288"/>
        <end position="324"/>
    </location>
</feature>
<accession>A0A7W5V112</accession>
<evidence type="ECO:0000256" key="1">
    <source>
        <dbReference type="SAM" id="MobiDB-lite"/>
    </source>
</evidence>
<dbReference type="EMBL" id="JACIBV010000001">
    <property type="protein sequence ID" value="MBB3724588.1"/>
    <property type="molecule type" value="Genomic_DNA"/>
</dbReference>
<proteinExistence type="predicted"/>
<reference evidence="2 3" key="1">
    <citation type="submission" date="2020-08" db="EMBL/GenBank/DDBJ databases">
        <title>Sequencing the genomes of 1000 actinobacteria strains.</title>
        <authorList>
            <person name="Klenk H.-P."/>
        </authorList>
    </citation>
    <scope>NUCLEOTIDE SEQUENCE [LARGE SCALE GENOMIC DNA]</scope>
    <source>
        <strain evidence="2 3">DSM 44320</strain>
    </source>
</reference>
<protein>
    <submittedName>
        <fullName evidence="2">Uncharacterized protein</fullName>
    </submittedName>
</protein>
<dbReference type="Proteomes" id="UP000579945">
    <property type="component" value="Unassembled WGS sequence"/>
</dbReference>
<sequence>MAYNLEQLGTIGFQDLAAALAVQTFGSGVQVMGAGRDGGRDLYCKGSLVWQRTDEQDGEVWDGYTVFQVKHKKQLTARPADDAAWLWGHIRDELETWADPSSGRNPVPDHLVIITNVPLTPVPNSGGHDWLNQNIQRYVNDLADGSRDVGTGAERKAKHARISRLRKWRLWDGNQIQALLTMYPGVRQAFPGFLTAADVFANLAEFTGSLPIERLEPGLRAHARTTLIGEGTIYFDEAGSGDGNGLPVHQVAIDLPVTLRNETERGSVIQHVLDRGEHMLRPKLTMHSGHAISSSPAPPATGRPPSPSSSSRPTGLPCSLARVT</sequence>
<comment type="caution">
    <text evidence="2">The sequence shown here is derived from an EMBL/GenBank/DDBJ whole genome shotgun (WGS) entry which is preliminary data.</text>
</comment>